<proteinExistence type="predicted"/>
<dbReference type="SUPFAM" id="SSF52317">
    <property type="entry name" value="Class I glutamine amidotransferase-like"/>
    <property type="match status" value="1"/>
</dbReference>
<evidence type="ECO:0000259" key="2">
    <source>
        <dbReference type="Pfam" id="PF06283"/>
    </source>
</evidence>
<evidence type="ECO:0000256" key="1">
    <source>
        <dbReference type="SAM" id="SignalP"/>
    </source>
</evidence>
<accession>F0SL73</accession>
<keyword evidence="1" id="KW-0732">Signal</keyword>
<dbReference type="STRING" id="756272.Plabr_3359"/>
<reference evidence="4" key="1">
    <citation type="submission" date="2011-02" db="EMBL/GenBank/DDBJ databases">
        <title>The complete genome of Planctomyces brasiliensis DSM 5305.</title>
        <authorList>
            <person name="Lucas S."/>
            <person name="Copeland A."/>
            <person name="Lapidus A."/>
            <person name="Bruce D."/>
            <person name="Goodwin L."/>
            <person name="Pitluck S."/>
            <person name="Kyrpides N."/>
            <person name="Mavromatis K."/>
            <person name="Pagani I."/>
            <person name="Ivanova N."/>
            <person name="Ovchinnikova G."/>
            <person name="Lu M."/>
            <person name="Detter J.C."/>
            <person name="Han C."/>
            <person name="Land M."/>
            <person name="Hauser L."/>
            <person name="Markowitz V."/>
            <person name="Cheng J.-F."/>
            <person name="Hugenholtz P."/>
            <person name="Woyke T."/>
            <person name="Wu D."/>
            <person name="Tindall B."/>
            <person name="Pomrenke H.G."/>
            <person name="Brambilla E."/>
            <person name="Klenk H.-P."/>
            <person name="Eisen J.A."/>
        </authorList>
    </citation>
    <scope>NUCLEOTIDE SEQUENCE [LARGE SCALE GENOMIC DNA]</scope>
    <source>
        <strain evidence="4">ATCC 49424 / DSM 5305 / JCM 21570 / IAM 15109 / NBRC 103401 / IFAM 1448</strain>
    </source>
</reference>
<evidence type="ECO:0000313" key="4">
    <source>
        <dbReference type="Proteomes" id="UP000006860"/>
    </source>
</evidence>
<dbReference type="KEGG" id="pbs:Plabr_3359"/>
<sequence>MRQPVLSLLAVVCGLLFVSSTALADDRWVTYEGQEGPGKGKHILFIAGDEEYRSEEACPMLAQILAKHHGFRCTVLFSQDPETGEIDPENQTNIPGMHLIPSADLVVLFTRFRELPDADMKYFDDYFTSGKPVIGLRTATHGFNYSRNQDSPYRKYTWTHKGPEWKGGFGKEVFGETWYSHHGKHKSESTRGVINAEQKSHPILNGVEDLWGPTDVYGIRGLPEGSTPLVYGQVLEGMEPGDKPVEGKKNDPMMPVAWTREYQQPTGEKNRVFCTTFCSAIDLESEDLRRMLVNGCYWALGMEDEIPKKANVSEVADVEPSFYGFGKYKRGVKPADWAW</sequence>
<keyword evidence="4" id="KW-1185">Reference proteome</keyword>
<dbReference type="Pfam" id="PF06283">
    <property type="entry name" value="ThuA"/>
    <property type="match status" value="1"/>
</dbReference>
<dbReference type="RefSeq" id="WP_013629676.1">
    <property type="nucleotide sequence ID" value="NC_015174.1"/>
</dbReference>
<dbReference type="HOGENOM" id="CLU_068674_0_0_0"/>
<organism evidence="3 4">
    <name type="scientific">Rubinisphaera brasiliensis (strain ATCC 49424 / DSM 5305 / JCM 21570 / IAM 15109 / NBRC 103401 / IFAM 1448)</name>
    <name type="common">Planctomyces brasiliensis</name>
    <dbReference type="NCBI Taxonomy" id="756272"/>
    <lineage>
        <taxon>Bacteria</taxon>
        <taxon>Pseudomonadati</taxon>
        <taxon>Planctomycetota</taxon>
        <taxon>Planctomycetia</taxon>
        <taxon>Planctomycetales</taxon>
        <taxon>Planctomycetaceae</taxon>
        <taxon>Rubinisphaera</taxon>
    </lineage>
</organism>
<dbReference type="EMBL" id="CP002546">
    <property type="protein sequence ID" value="ADY60956.1"/>
    <property type="molecule type" value="Genomic_DNA"/>
</dbReference>
<dbReference type="Proteomes" id="UP000006860">
    <property type="component" value="Chromosome"/>
</dbReference>
<gene>
    <name evidence="3" type="ordered locus">Plabr_3359</name>
</gene>
<dbReference type="InterPro" id="IPR029062">
    <property type="entry name" value="Class_I_gatase-like"/>
</dbReference>
<dbReference type="OrthoDB" id="245202at2"/>
<feature type="domain" description="ThuA-like" evidence="2">
    <location>
        <begin position="101"/>
        <end position="299"/>
    </location>
</feature>
<name>F0SL73_RUBBR</name>
<feature type="signal peptide" evidence="1">
    <location>
        <begin position="1"/>
        <end position="24"/>
    </location>
</feature>
<dbReference type="InterPro" id="IPR029010">
    <property type="entry name" value="ThuA-like"/>
</dbReference>
<dbReference type="eggNOG" id="COG3828">
    <property type="taxonomic scope" value="Bacteria"/>
</dbReference>
<feature type="chain" id="PRO_5003258667" evidence="1">
    <location>
        <begin position="25"/>
        <end position="339"/>
    </location>
</feature>
<protein>
    <submittedName>
        <fullName evidence="3">Signal peptide domain-containing protein</fullName>
    </submittedName>
</protein>
<dbReference type="AlphaFoldDB" id="F0SL73"/>
<evidence type="ECO:0000313" key="3">
    <source>
        <dbReference type="EMBL" id="ADY60956.1"/>
    </source>
</evidence>
<dbReference type="Gene3D" id="3.40.50.880">
    <property type="match status" value="1"/>
</dbReference>